<reference evidence="4" key="1">
    <citation type="submission" date="2019-07" db="EMBL/GenBank/DDBJ databases">
        <title>De Novo Assembly of kiwifruit Actinidia rufa.</title>
        <authorList>
            <person name="Sugita-Konishi S."/>
            <person name="Sato K."/>
            <person name="Mori E."/>
            <person name="Abe Y."/>
            <person name="Kisaki G."/>
            <person name="Hamano K."/>
            <person name="Suezawa K."/>
            <person name="Otani M."/>
            <person name="Fukuda T."/>
            <person name="Manabe T."/>
            <person name="Gomi K."/>
            <person name="Tabuchi M."/>
            <person name="Akimitsu K."/>
            <person name="Kataoka I."/>
        </authorList>
    </citation>
    <scope>NUCLEOTIDE SEQUENCE [LARGE SCALE GENOMIC DNA]</scope>
    <source>
        <strain evidence="4">cv. Fuchu</strain>
    </source>
</reference>
<dbReference type="OrthoDB" id="1737504at2759"/>
<feature type="region of interest" description="Disordered" evidence="1">
    <location>
        <begin position="108"/>
        <end position="142"/>
    </location>
</feature>
<gene>
    <name evidence="3" type="ORF">Acr_00g0066590</name>
</gene>
<dbReference type="Proteomes" id="UP000585474">
    <property type="component" value="Unassembled WGS sequence"/>
</dbReference>
<evidence type="ECO:0000313" key="4">
    <source>
        <dbReference type="Proteomes" id="UP000585474"/>
    </source>
</evidence>
<keyword evidence="4" id="KW-1185">Reference proteome</keyword>
<protein>
    <recommendedName>
        <fullName evidence="2">Retrotransposon gag domain-containing protein</fullName>
    </recommendedName>
</protein>
<proteinExistence type="predicted"/>
<dbReference type="EMBL" id="BJWL01000339">
    <property type="protein sequence ID" value="GFS40079.1"/>
    <property type="molecule type" value="Genomic_DNA"/>
</dbReference>
<feature type="compositionally biased region" description="Basic and acidic residues" evidence="1">
    <location>
        <begin position="127"/>
        <end position="142"/>
    </location>
</feature>
<feature type="region of interest" description="Disordered" evidence="1">
    <location>
        <begin position="59"/>
        <end position="81"/>
    </location>
</feature>
<feature type="domain" description="Retrotransposon gag" evidence="2">
    <location>
        <begin position="153"/>
        <end position="212"/>
    </location>
</feature>
<dbReference type="Pfam" id="PF03732">
    <property type="entry name" value="Retrotrans_gag"/>
    <property type="match status" value="1"/>
</dbReference>
<evidence type="ECO:0000313" key="3">
    <source>
        <dbReference type="EMBL" id="GFS40079.1"/>
    </source>
</evidence>
<dbReference type="AlphaFoldDB" id="A0A7J0DQ58"/>
<sequence>MTCTSKSFLTAPIPRRRCRRYDDGLLTTMQRQGWDSHLSTDMAVGATPGDRGVKLLVDDQRTAKATSKQRPGRLLPEGEDGRDITIKRLQAQLTEMAQILVDNKLIKPPRMDEGEPSMEKSGGVRDLPSRTHKDKRHESHVDLESQGDVDLWHRWFDKLPIRSIQSFHQLTKLFMARFVKNTKASKGINSLLTLRKGKNESIRNYSKCYWKTYNEIEKYFEELAVASYKLGLTPRERIWENLLLNPPTDLQDLMSRVKMFT</sequence>
<dbReference type="InterPro" id="IPR005162">
    <property type="entry name" value="Retrotrans_gag_dom"/>
</dbReference>
<evidence type="ECO:0000259" key="2">
    <source>
        <dbReference type="Pfam" id="PF03732"/>
    </source>
</evidence>
<comment type="caution">
    <text evidence="3">The sequence shown here is derived from an EMBL/GenBank/DDBJ whole genome shotgun (WGS) entry which is preliminary data.</text>
</comment>
<name>A0A7J0DQ58_9ERIC</name>
<evidence type="ECO:0000256" key="1">
    <source>
        <dbReference type="SAM" id="MobiDB-lite"/>
    </source>
</evidence>
<accession>A0A7J0DQ58</accession>
<organism evidence="3 4">
    <name type="scientific">Actinidia rufa</name>
    <dbReference type="NCBI Taxonomy" id="165716"/>
    <lineage>
        <taxon>Eukaryota</taxon>
        <taxon>Viridiplantae</taxon>
        <taxon>Streptophyta</taxon>
        <taxon>Embryophyta</taxon>
        <taxon>Tracheophyta</taxon>
        <taxon>Spermatophyta</taxon>
        <taxon>Magnoliopsida</taxon>
        <taxon>eudicotyledons</taxon>
        <taxon>Gunneridae</taxon>
        <taxon>Pentapetalae</taxon>
        <taxon>asterids</taxon>
        <taxon>Ericales</taxon>
        <taxon>Actinidiaceae</taxon>
        <taxon>Actinidia</taxon>
    </lineage>
</organism>